<name>A0A6G0X2C6_9STRA</name>
<evidence type="ECO:0000313" key="2">
    <source>
        <dbReference type="Proteomes" id="UP000481153"/>
    </source>
</evidence>
<accession>A0A6G0X2C6</accession>
<evidence type="ECO:0000313" key="1">
    <source>
        <dbReference type="EMBL" id="KAF0734048.1"/>
    </source>
</evidence>
<proteinExistence type="predicted"/>
<reference evidence="1 2" key="1">
    <citation type="submission" date="2019-07" db="EMBL/GenBank/DDBJ databases">
        <title>Genomics analysis of Aphanomyces spp. identifies a new class of oomycete effector associated with host adaptation.</title>
        <authorList>
            <person name="Gaulin E."/>
        </authorList>
    </citation>
    <scope>NUCLEOTIDE SEQUENCE [LARGE SCALE GENOMIC DNA]</scope>
    <source>
        <strain evidence="1 2">ATCC 201684</strain>
    </source>
</reference>
<comment type="caution">
    <text evidence="1">The sequence shown here is derived from an EMBL/GenBank/DDBJ whole genome shotgun (WGS) entry which is preliminary data.</text>
</comment>
<organism evidence="1 2">
    <name type="scientific">Aphanomyces euteiches</name>
    <dbReference type="NCBI Taxonomy" id="100861"/>
    <lineage>
        <taxon>Eukaryota</taxon>
        <taxon>Sar</taxon>
        <taxon>Stramenopiles</taxon>
        <taxon>Oomycota</taxon>
        <taxon>Saprolegniomycetes</taxon>
        <taxon>Saprolegniales</taxon>
        <taxon>Verrucalvaceae</taxon>
        <taxon>Aphanomyces</taxon>
    </lineage>
</organism>
<protein>
    <recommendedName>
        <fullName evidence="3">PX domain-containing protein</fullName>
    </recommendedName>
</protein>
<sequence>MVYKVTSLTPIQASLVAVGEASKDETVFIVHVVQGHRSWYTAHDFVEFEALADQIGHIVACDYAMCDTCHLARDIQLDCFHQKPWLPQTRKRRAVNRFTLVQDFLRALLVTTQGLLCDPDDVCSVTTAIRRFLQVDAAQPNHSSLTSLAQLKLFKQEALLMDAYPIYAPLKAGRSPSDRLSTASTTWID</sequence>
<dbReference type="EMBL" id="VJMJ01000118">
    <property type="protein sequence ID" value="KAF0734048.1"/>
    <property type="molecule type" value="Genomic_DNA"/>
</dbReference>
<dbReference type="VEuPathDB" id="FungiDB:AeMF1_009572"/>
<dbReference type="AlphaFoldDB" id="A0A6G0X2C6"/>
<dbReference type="Proteomes" id="UP000481153">
    <property type="component" value="Unassembled WGS sequence"/>
</dbReference>
<keyword evidence="2" id="KW-1185">Reference proteome</keyword>
<evidence type="ECO:0008006" key="3">
    <source>
        <dbReference type="Google" id="ProtNLM"/>
    </source>
</evidence>
<gene>
    <name evidence="1" type="ORF">Ae201684_009220</name>
</gene>